<feature type="repeat" description="WD" evidence="4">
    <location>
        <begin position="146"/>
        <end position="178"/>
    </location>
</feature>
<evidence type="ECO:0000256" key="2">
    <source>
        <dbReference type="ARBA" id="ARBA00022737"/>
    </source>
</evidence>
<feature type="repeat" description="WD" evidence="4">
    <location>
        <begin position="191"/>
        <end position="223"/>
    </location>
</feature>
<dbReference type="PANTHER" id="PTHR19920:SF0">
    <property type="entry name" value="CYTOSOLIC IRON-SULFUR PROTEIN ASSEMBLY PROTEIN CIAO1-RELATED"/>
    <property type="match status" value="1"/>
</dbReference>
<dbReference type="PROSITE" id="PS50294">
    <property type="entry name" value="WD_REPEATS_REGION"/>
    <property type="match status" value="2"/>
</dbReference>
<evidence type="ECO:0000256" key="5">
    <source>
        <dbReference type="SAM" id="MobiDB-lite"/>
    </source>
</evidence>
<evidence type="ECO:0000313" key="6">
    <source>
        <dbReference type="EMBL" id="KAF2100395.1"/>
    </source>
</evidence>
<evidence type="ECO:0000256" key="4">
    <source>
        <dbReference type="PROSITE-ProRule" id="PRU00221"/>
    </source>
</evidence>
<evidence type="ECO:0000256" key="3">
    <source>
        <dbReference type="HAMAP-Rule" id="MF_03037"/>
    </source>
</evidence>
<dbReference type="GO" id="GO:0016226">
    <property type="term" value="P:iron-sulfur cluster assembly"/>
    <property type="evidence" value="ECO:0007669"/>
    <property type="project" value="UniProtKB-UniRule"/>
</dbReference>
<dbReference type="SMART" id="SM00320">
    <property type="entry name" value="WD40"/>
    <property type="match status" value="7"/>
</dbReference>
<feature type="region of interest" description="Disordered" evidence="5">
    <location>
        <begin position="1"/>
        <end position="25"/>
    </location>
</feature>
<reference evidence="6" key="1">
    <citation type="journal article" date="2020" name="Stud. Mycol.">
        <title>101 Dothideomycetes genomes: a test case for predicting lifestyles and emergence of pathogens.</title>
        <authorList>
            <person name="Haridas S."/>
            <person name="Albert R."/>
            <person name="Binder M."/>
            <person name="Bloem J."/>
            <person name="Labutti K."/>
            <person name="Salamov A."/>
            <person name="Andreopoulos B."/>
            <person name="Baker S."/>
            <person name="Barry K."/>
            <person name="Bills G."/>
            <person name="Bluhm B."/>
            <person name="Cannon C."/>
            <person name="Castanera R."/>
            <person name="Culley D."/>
            <person name="Daum C."/>
            <person name="Ezra D."/>
            <person name="Gonzalez J."/>
            <person name="Henrissat B."/>
            <person name="Kuo A."/>
            <person name="Liang C."/>
            <person name="Lipzen A."/>
            <person name="Lutzoni F."/>
            <person name="Magnuson J."/>
            <person name="Mondo S."/>
            <person name="Nolan M."/>
            <person name="Ohm R."/>
            <person name="Pangilinan J."/>
            <person name="Park H.-J."/>
            <person name="Ramirez L."/>
            <person name="Alfaro M."/>
            <person name="Sun H."/>
            <person name="Tritt A."/>
            <person name="Yoshinaga Y."/>
            <person name="Zwiers L.-H."/>
            <person name="Turgeon B."/>
            <person name="Goodwin S."/>
            <person name="Spatafora J."/>
            <person name="Crous P."/>
            <person name="Grigoriev I."/>
        </authorList>
    </citation>
    <scope>NUCLEOTIDE SEQUENCE</scope>
    <source>
        <strain evidence="6">CBS 133067</strain>
    </source>
</reference>
<dbReference type="GO" id="GO:0097361">
    <property type="term" value="C:cytosolic [4Fe-4S] assembly targeting complex"/>
    <property type="evidence" value="ECO:0007669"/>
    <property type="project" value="InterPro"/>
</dbReference>
<dbReference type="InterPro" id="IPR015943">
    <property type="entry name" value="WD40/YVTN_repeat-like_dom_sf"/>
</dbReference>
<keyword evidence="2" id="KW-0677">Repeat</keyword>
<dbReference type="InterPro" id="IPR028608">
    <property type="entry name" value="CIAO1/Cia1"/>
</dbReference>
<keyword evidence="1 4" id="KW-0853">WD repeat</keyword>
<protein>
    <recommendedName>
        <fullName evidence="3">Probable cytosolic iron-sulfur protein assembly protein 1</fullName>
    </recommendedName>
</protein>
<comment type="similarity">
    <text evidence="3">Belongs to the WD repeat CIA1 family.</text>
</comment>
<dbReference type="Proteomes" id="UP000799772">
    <property type="component" value="Unassembled WGS sequence"/>
</dbReference>
<dbReference type="InterPro" id="IPR001680">
    <property type="entry name" value="WD40_rpt"/>
</dbReference>
<evidence type="ECO:0000313" key="7">
    <source>
        <dbReference type="Proteomes" id="UP000799772"/>
    </source>
</evidence>
<dbReference type="Pfam" id="PF00400">
    <property type="entry name" value="WD40"/>
    <property type="match status" value="3"/>
</dbReference>
<accession>A0A9P4IJI2</accession>
<dbReference type="AlphaFoldDB" id="A0A9P4IJI2"/>
<keyword evidence="7" id="KW-1185">Reference proteome</keyword>
<dbReference type="InterPro" id="IPR036322">
    <property type="entry name" value="WD40_repeat_dom_sf"/>
</dbReference>
<dbReference type="OrthoDB" id="284782at2759"/>
<comment type="caution">
    <text evidence="6">The sequence shown here is derived from an EMBL/GenBank/DDBJ whole genome shotgun (WGS) entry which is preliminary data.</text>
</comment>
<gene>
    <name evidence="3" type="primary">CIA1</name>
    <name evidence="6" type="ORF">NA57DRAFT_74006</name>
</gene>
<comment type="function">
    <text evidence="3">Essential component of the cytosolic iron-sulfur (Fe/S) protein assembly machinery. Required for the maturation of extramitochondrial Fe/S proteins.</text>
</comment>
<dbReference type="PROSITE" id="PS50082">
    <property type="entry name" value="WD_REPEATS_2"/>
    <property type="match status" value="2"/>
</dbReference>
<dbReference type="Gene3D" id="2.130.10.10">
    <property type="entry name" value="YVTN repeat-like/Quinoprotein amine dehydrogenase"/>
    <property type="match status" value="1"/>
</dbReference>
<evidence type="ECO:0000256" key="1">
    <source>
        <dbReference type="ARBA" id="ARBA00022574"/>
    </source>
</evidence>
<feature type="compositionally biased region" description="Polar residues" evidence="5">
    <location>
        <begin position="1"/>
        <end position="13"/>
    </location>
</feature>
<dbReference type="SUPFAM" id="SSF50978">
    <property type="entry name" value="WD40 repeat-like"/>
    <property type="match status" value="1"/>
</dbReference>
<organism evidence="6 7">
    <name type="scientific">Rhizodiscina lignyota</name>
    <dbReference type="NCBI Taxonomy" id="1504668"/>
    <lineage>
        <taxon>Eukaryota</taxon>
        <taxon>Fungi</taxon>
        <taxon>Dikarya</taxon>
        <taxon>Ascomycota</taxon>
        <taxon>Pezizomycotina</taxon>
        <taxon>Dothideomycetes</taxon>
        <taxon>Pleosporomycetidae</taxon>
        <taxon>Aulographales</taxon>
        <taxon>Rhizodiscinaceae</taxon>
        <taxon>Rhizodiscina</taxon>
    </lineage>
</organism>
<dbReference type="EMBL" id="ML978124">
    <property type="protein sequence ID" value="KAF2100395.1"/>
    <property type="molecule type" value="Genomic_DNA"/>
</dbReference>
<dbReference type="PANTHER" id="PTHR19920">
    <property type="entry name" value="WD40 PROTEIN CIAO1"/>
    <property type="match status" value="1"/>
</dbReference>
<feature type="region of interest" description="Disordered" evidence="5">
    <location>
        <begin position="369"/>
        <end position="399"/>
    </location>
</feature>
<dbReference type="HAMAP" id="MF_03037">
    <property type="entry name" value="ciao1"/>
    <property type="match status" value="1"/>
</dbReference>
<name>A0A9P4IJI2_9PEZI</name>
<sequence length="458" mass="51290">MSSLSLPSPQQTIKPLATLNPPSTARTWHTAPHPYLPLAATSSSDKTVRIYSLLDFRLHSSVSGGHKRSIRTSAWKPGTKSAGESVLATGSFDASAGIWRRWDGGVKGMKEEQDFTGGFAGGGDDGLEGDGDGDDEDEEWRFAVVLDGHESEIKSVAWSAGGQYLATCSRDKSVWVWEEMEDDNFETVAVMQEHEGDVKCVAWHPTEELLASGSYDDTIRLYKEDLDDWTCVAIMNGHDATVWWVEFESEKVVGLENQEEVDGTDDMKEQRKIWLERRENAGARLISCSDDLSIRIWRRIPRERPDVPTGQGRMPSILRSNSIEEEWVEEARLPQRHERSVYTVSWSRKTGMVVSTGSDGKVVVYKERWKQSSSSAGPTDDNGDRAMSEGRNASNGHNNTTIAETEWIVVAEMSDAHDVFEVNHVCWAPRWDKGRRSEDEEMIMTTGDDGEVKAWILE</sequence>
<proteinExistence type="inferred from homology"/>